<dbReference type="InterPro" id="IPR032675">
    <property type="entry name" value="LRR_dom_sf"/>
</dbReference>
<dbReference type="PROSITE" id="PS51450">
    <property type="entry name" value="LRR"/>
    <property type="match status" value="11"/>
</dbReference>
<dbReference type="SMART" id="SM00365">
    <property type="entry name" value="LRR_SD22"/>
    <property type="match status" value="16"/>
</dbReference>
<dbReference type="SMART" id="SM00446">
    <property type="entry name" value="LRRcap"/>
    <property type="match status" value="3"/>
</dbReference>
<organism evidence="6 7">
    <name type="scientific">Gekko japonicus</name>
    <name type="common">Schlegel's Japanese gecko</name>
    <dbReference type="NCBI Taxonomy" id="146911"/>
    <lineage>
        <taxon>Eukaryota</taxon>
        <taxon>Metazoa</taxon>
        <taxon>Chordata</taxon>
        <taxon>Craniata</taxon>
        <taxon>Vertebrata</taxon>
        <taxon>Euteleostomi</taxon>
        <taxon>Lepidosauria</taxon>
        <taxon>Squamata</taxon>
        <taxon>Bifurcata</taxon>
        <taxon>Gekkota</taxon>
        <taxon>Gekkonidae</taxon>
        <taxon>Gekkoninae</taxon>
        <taxon>Gekko</taxon>
    </lineage>
</organism>
<dbReference type="Proteomes" id="UP000694871">
    <property type="component" value="Unplaced"/>
</dbReference>
<dbReference type="SMART" id="SM00369">
    <property type="entry name" value="LRR_TYP"/>
    <property type="match status" value="12"/>
</dbReference>
<gene>
    <name evidence="7" type="primary">LOC107120390</name>
</gene>
<keyword evidence="3" id="KW-0175">Coiled coil</keyword>
<evidence type="ECO:0000256" key="1">
    <source>
        <dbReference type="ARBA" id="ARBA00022614"/>
    </source>
</evidence>
<dbReference type="InterPro" id="IPR003603">
    <property type="entry name" value="U2A'_phosphoprotein32A_C"/>
</dbReference>
<accession>A0ABM1KXX5</accession>
<dbReference type="SUPFAM" id="SSF52058">
    <property type="entry name" value="L domain-like"/>
    <property type="match status" value="3"/>
</dbReference>
<protein>
    <submittedName>
        <fullName evidence="7">Leucine-rich repeat-containing protein 9-like</fullName>
    </submittedName>
</protein>
<evidence type="ECO:0000256" key="3">
    <source>
        <dbReference type="SAM" id="Coils"/>
    </source>
</evidence>
<name>A0ABM1KXX5_GEKJA</name>
<evidence type="ECO:0000259" key="5">
    <source>
        <dbReference type="SMART" id="SM00446"/>
    </source>
</evidence>
<dbReference type="Gene3D" id="3.80.10.10">
    <property type="entry name" value="Ribonuclease Inhibitor"/>
    <property type="match status" value="6"/>
</dbReference>
<proteinExistence type="predicted"/>
<dbReference type="Pfam" id="PF12799">
    <property type="entry name" value="LRR_4"/>
    <property type="match status" value="2"/>
</dbReference>
<feature type="domain" description="U2A'/phosphoprotein 32 family A C-terminal" evidence="5">
    <location>
        <begin position="172"/>
        <end position="190"/>
    </location>
</feature>
<dbReference type="SUPFAM" id="SSF52075">
    <property type="entry name" value="Outer arm dynein light chain 1"/>
    <property type="match status" value="1"/>
</dbReference>
<feature type="domain" description="U2A'/phosphoprotein 32 family A C-terminal" evidence="5">
    <location>
        <begin position="1017"/>
        <end position="1035"/>
    </location>
</feature>
<reference evidence="7" key="1">
    <citation type="submission" date="2025-08" db="UniProtKB">
        <authorList>
            <consortium name="RefSeq"/>
        </authorList>
    </citation>
    <scope>IDENTIFICATION</scope>
</reference>
<evidence type="ECO:0000313" key="6">
    <source>
        <dbReference type="Proteomes" id="UP000694871"/>
    </source>
</evidence>
<evidence type="ECO:0000256" key="2">
    <source>
        <dbReference type="ARBA" id="ARBA00022737"/>
    </source>
</evidence>
<evidence type="ECO:0000256" key="4">
    <source>
        <dbReference type="SAM" id="MobiDB-lite"/>
    </source>
</evidence>
<dbReference type="GeneID" id="107120390"/>
<dbReference type="SMART" id="SM00364">
    <property type="entry name" value="LRR_BAC"/>
    <property type="match status" value="6"/>
</dbReference>
<dbReference type="PANTHER" id="PTHR46652:SF3">
    <property type="entry name" value="LEUCINE-RICH REPEAT-CONTAINING PROTEIN 9"/>
    <property type="match status" value="1"/>
</dbReference>
<dbReference type="InterPro" id="IPR050836">
    <property type="entry name" value="SDS22/Internalin_LRR"/>
</dbReference>
<dbReference type="InterPro" id="IPR025875">
    <property type="entry name" value="Leu-rich_rpt_4"/>
</dbReference>
<dbReference type="Pfam" id="PF14580">
    <property type="entry name" value="LRR_9"/>
    <property type="match status" value="3"/>
</dbReference>
<feature type="compositionally biased region" description="Polar residues" evidence="4">
    <location>
        <begin position="264"/>
        <end position="286"/>
    </location>
</feature>
<dbReference type="RefSeq" id="XP_015278562.1">
    <property type="nucleotide sequence ID" value="XM_015423076.1"/>
</dbReference>
<feature type="region of interest" description="Disordered" evidence="4">
    <location>
        <begin position="1403"/>
        <end position="1457"/>
    </location>
</feature>
<feature type="coiled-coil region" evidence="3">
    <location>
        <begin position="215"/>
        <end position="242"/>
    </location>
</feature>
<keyword evidence="2" id="KW-0677">Repeat</keyword>
<evidence type="ECO:0000313" key="7">
    <source>
        <dbReference type="RefSeq" id="XP_015278562.1"/>
    </source>
</evidence>
<feature type="compositionally biased region" description="Polar residues" evidence="4">
    <location>
        <begin position="1442"/>
        <end position="1457"/>
    </location>
</feature>
<dbReference type="PANTHER" id="PTHR46652">
    <property type="entry name" value="LEUCINE-RICH REPEAT AND IQ DOMAIN-CONTAINING PROTEIN 1-RELATED"/>
    <property type="match status" value="1"/>
</dbReference>
<dbReference type="InterPro" id="IPR003591">
    <property type="entry name" value="Leu-rich_rpt_typical-subtyp"/>
</dbReference>
<feature type="region of interest" description="Disordered" evidence="4">
    <location>
        <begin position="264"/>
        <end position="297"/>
    </location>
</feature>
<dbReference type="InterPro" id="IPR001611">
    <property type="entry name" value="Leu-rich_rpt"/>
</dbReference>
<feature type="domain" description="U2A'/phosphoprotein 32 family A C-terminal" evidence="5">
    <location>
        <begin position="780"/>
        <end position="798"/>
    </location>
</feature>
<keyword evidence="6" id="KW-1185">Reference proteome</keyword>
<dbReference type="Gene3D" id="3.90.228.10">
    <property type="match status" value="1"/>
</dbReference>
<keyword evidence="1" id="KW-0433">Leucine-rich repeat</keyword>
<sequence length="1457" mass="165207">MFFSGYPRIVGLSFFPSLVRLTLVRQNIQKISNLESCLLLRELWLAECCLTKIEGLQQCIHLQKLYLYCNRISTIENLENLTELEVVWLNGNQIKEIEGLSTLRSLKELNLAGNSISKIGHCLDPNEEIEKINLSGNRVCSFKEITNLARLCNLKDLCLNDPQYEPNPVCHLCNYATHVLYHIPQLQRLDTYDVSSKQIKELAETTVMKKVMYYNMRIKSVQRQLEEELEKLRERKCKLQKLPEEQIKHFHCHIKHLERDLEGLQTSGRGQTSLSRSFEGENSNGDGESPNEASEEASLERQLLQKLDCLKKRIAFWNKKLEEVEVIYHLEVKKKKKASKLAVQFLLTELETVGNTRFEEGSPSDPWFNSCYDLILSRFCAWDFKPYGITGVKVNRVIRVHNRILKMKFEEKLQRFLEEEDLGDSTNYKKRLEYLFYVLNPEVPLKKKQLIQILEEGFQDARKVPDSEEAVSLSNSLSICECPRIEHFQKQAKSKGDFEESFRPGKLIISKVFLRNSVQARGTEPILRANFPGVNSVYRPRGLPPNTASAAGNGTMASPEKPKEVCSCLDFRNCDCSLRQCEWFVFDHDLVLPEYVVEFEFITLVKEETLFSSFSNVISEEGRRNSAGFILNRDLQCDDRALNMEPVMKPKPKIICLDEKTILAVAKANVFSRITVLNLHGNRLSKLRDISRLTALQKLIVSFNEFTCLDDVYHLPNLEYFDASHNHVITLEGIRGLNKLKHLDLSWNQLKKTGEEIHVLRRNTPTVLTLNIKHNPWHKPASVRLSVIGQLKTLTHLDEVLITEDEAAAAAQFIADSKISQVSLLEHSRTDTEKIRILSVVPQAKILSQMSKNKLDILQNNWFTMITALDLDGQHLSKISHLEKLGNLRWASFSNNNLTRIEGLDSCLNLEELTLDGNCISSLEGISKLTKLTRLSANNNHLSSLERNLFDNLVHLHYLSLENNRITSLVGLQKSYALVELYISNNYVSSNQEIYYLKGLNNLVILDMYGNLIVWKQDNYRLFVIFHIPSLKALDGVAVEPPEIETARDLFGGKLTADMVVERLGHSDFSKMQELNWTASMIRTIDLMPPDQFKNISSVNLQNNNLTNFSGLIFLPNIKVLCLNYNHIESILPRAKPPNHLTNRQLLHQKVTSSGYGQQGASKAGRDGGLSESLPPIMQSLEVLHLGYNGITSLALLQISRLRNLKFLFLQGNEISQIEGLEGLHLLQELVLDHNRVKTIGENSFAKQNSLLALHLEENRLREVNHLQSLVKLQKLFLGLNKIQELSELERLDCLPCLKELSIYGNPVSRKICHRPLLVVRLPSLQVLDGVTISSEERARAEIHLLEQQALSVANSPIDCAFPGLQSMVPKPCAMRVTNLGLLAGINHLHGPEFAISQTVDDATGNETNKSEKPKNAGLGASNPRSIHAEIAIRQAKGASATLPSHGTSQSGPSRMT</sequence>